<dbReference type="Pfam" id="PF00480">
    <property type="entry name" value="ROK"/>
    <property type="match status" value="1"/>
</dbReference>
<dbReference type="PANTHER" id="PTHR18964">
    <property type="entry name" value="ROK (REPRESSOR, ORF, KINASE) FAMILY"/>
    <property type="match status" value="1"/>
</dbReference>
<comment type="similarity">
    <text evidence="1">Belongs to the ROK (NagC/XylR) family.</text>
</comment>
<organism evidence="2 3">
    <name type="scientific">Microbacterium candidum</name>
    <dbReference type="NCBI Taxonomy" id="3041922"/>
    <lineage>
        <taxon>Bacteria</taxon>
        <taxon>Bacillati</taxon>
        <taxon>Actinomycetota</taxon>
        <taxon>Actinomycetes</taxon>
        <taxon>Micrococcales</taxon>
        <taxon>Microbacteriaceae</taxon>
        <taxon>Microbacterium</taxon>
    </lineage>
</organism>
<comment type="caution">
    <text evidence="2">The sequence shown here is derived from an EMBL/GenBank/DDBJ whole genome shotgun (WGS) entry which is preliminary data.</text>
</comment>
<reference evidence="2 3" key="1">
    <citation type="submission" date="2023-06" db="EMBL/GenBank/DDBJ databases">
        <title>Microbacterium sp. nov., isolated from a waste landfill.</title>
        <authorList>
            <person name="Wen W."/>
        </authorList>
    </citation>
    <scope>NUCLEOTIDE SEQUENCE [LARGE SCALE GENOMIC DNA]</scope>
    <source>
        <strain evidence="2 3">ASV49</strain>
    </source>
</reference>
<dbReference type="CDD" id="cd23763">
    <property type="entry name" value="ASKHA_ATPase_ROK"/>
    <property type="match status" value="1"/>
</dbReference>
<protein>
    <submittedName>
        <fullName evidence="2">ROK family transcriptional regulator</fullName>
    </submittedName>
</protein>
<dbReference type="Proteomes" id="UP001235064">
    <property type="component" value="Unassembled WGS sequence"/>
</dbReference>
<keyword evidence="3" id="KW-1185">Reference proteome</keyword>
<dbReference type="PANTHER" id="PTHR18964:SF149">
    <property type="entry name" value="BIFUNCTIONAL UDP-N-ACETYLGLUCOSAMINE 2-EPIMERASE_N-ACETYLMANNOSAMINE KINASE"/>
    <property type="match status" value="1"/>
</dbReference>
<dbReference type="InterPro" id="IPR036390">
    <property type="entry name" value="WH_DNA-bd_sf"/>
</dbReference>
<name>A0ABT7MXU6_9MICO</name>
<sequence>MTEKTVPGTPAWLRTRNDRTALGLFFEHGELTRNRLVALTGLSKPTASQMVQRLESLDLISETGAVSGRPGPSAATYAVRADAALGVAVDIDANAMRATVVDLTSTDRPTVELPLARTARDRSPVGDVRRAIVEATDAAGVDSSHISAVCVAVQGAVDPRGDDLRFADTLPGWPRTHVRTALEDALGIAVTIDNDVNLAALAERSAGAGAGLDSFALLWLGEGLGLAMDLGGTVHRGFAGSAGEIGYVPVPRTALDLDPDATDLQSLIGGIRVARLVREAGGRARTYRAAIDALRSDQALCDEVMRAYAPRVAVALLPALAMLDPERIVLGGATGALGGPALAQAVASVIRRHTRWSPDVAATGIATTPVLRGAGERLVADLRASVFDRLDRI</sequence>
<gene>
    <name evidence="2" type="ORF">QSV35_08025</name>
</gene>
<dbReference type="RefSeq" id="WP_286288141.1">
    <property type="nucleotide sequence ID" value="NZ_JASXSZ010000002.1"/>
</dbReference>
<dbReference type="InterPro" id="IPR000600">
    <property type="entry name" value="ROK"/>
</dbReference>
<evidence type="ECO:0000313" key="2">
    <source>
        <dbReference type="EMBL" id="MDL9979279.1"/>
    </source>
</evidence>
<dbReference type="InterPro" id="IPR043129">
    <property type="entry name" value="ATPase_NBD"/>
</dbReference>
<dbReference type="SUPFAM" id="SSF53067">
    <property type="entry name" value="Actin-like ATPase domain"/>
    <property type="match status" value="1"/>
</dbReference>
<dbReference type="EMBL" id="JASXSZ010000002">
    <property type="protein sequence ID" value="MDL9979279.1"/>
    <property type="molecule type" value="Genomic_DNA"/>
</dbReference>
<evidence type="ECO:0000313" key="3">
    <source>
        <dbReference type="Proteomes" id="UP001235064"/>
    </source>
</evidence>
<evidence type="ECO:0000256" key="1">
    <source>
        <dbReference type="ARBA" id="ARBA00006479"/>
    </source>
</evidence>
<dbReference type="InterPro" id="IPR036388">
    <property type="entry name" value="WH-like_DNA-bd_sf"/>
</dbReference>
<accession>A0ABT7MXU6</accession>
<dbReference type="Gene3D" id="3.30.420.40">
    <property type="match status" value="2"/>
</dbReference>
<dbReference type="Gene3D" id="1.10.10.10">
    <property type="entry name" value="Winged helix-like DNA-binding domain superfamily/Winged helix DNA-binding domain"/>
    <property type="match status" value="1"/>
</dbReference>
<dbReference type="SUPFAM" id="SSF46785">
    <property type="entry name" value="Winged helix' DNA-binding domain"/>
    <property type="match status" value="1"/>
</dbReference>
<proteinExistence type="inferred from homology"/>